<protein>
    <submittedName>
        <fullName evidence="2">DinB family protein</fullName>
    </submittedName>
</protein>
<dbReference type="Proteomes" id="UP000240912">
    <property type="component" value="Unassembled WGS sequence"/>
</dbReference>
<evidence type="ECO:0000313" key="2">
    <source>
        <dbReference type="EMBL" id="PST83436.1"/>
    </source>
</evidence>
<dbReference type="OrthoDB" id="4295522at2"/>
<dbReference type="InterPro" id="IPR024775">
    <property type="entry name" value="DinB-like"/>
</dbReference>
<dbReference type="Pfam" id="PF12867">
    <property type="entry name" value="DinB_2"/>
    <property type="match status" value="1"/>
</dbReference>
<dbReference type="RefSeq" id="WP_107215696.1">
    <property type="nucleotide sequence ID" value="NZ_KZ686269.1"/>
</dbReference>
<keyword evidence="3" id="KW-1185">Reference proteome</keyword>
<sequence>MNSRDFEAKIETVRKTRRYLLSLVEGLSLEALNAIPEGFSNNILWNLGHLVAAQQGICYLRAGRDMRVDQSYFEAYRPGSVPREPATEQTRARINALLFSTLDELEADINAGVFEHYEPLQTRYGVAISHIGDAVSFLLFHEGLHSGYIMALKRAVAGKA</sequence>
<dbReference type="EMBL" id="PYLS01000005">
    <property type="protein sequence ID" value="PST83436.1"/>
    <property type="molecule type" value="Genomic_DNA"/>
</dbReference>
<dbReference type="InterPro" id="IPR034660">
    <property type="entry name" value="DinB/YfiT-like"/>
</dbReference>
<organism evidence="2 3">
    <name type="scientific">Pedobacter yulinensis</name>
    <dbReference type="NCBI Taxonomy" id="2126353"/>
    <lineage>
        <taxon>Bacteria</taxon>
        <taxon>Pseudomonadati</taxon>
        <taxon>Bacteroidota</taxon>
        <taxon>Sphingobacteriia</taxon>
        <taxon>Sphingobacteriales</taxon>
        <taxon>Sphingobacteriaceae</taxon>
        <taxon>Pedobacter</taxon>
    </lineage>
</organism>
<accession>A0A2T3HLY6</accession>
<feature type="domain" description="DinB-like" evidence="1">
    <location>
        <begin position="14"/>
        <end position="149"/>
    </location>
</feature>
<dbReference type="SUPFAM" id="SSF109854">
    <property type="entry name" value="DinB/YfiT-like putative metalloenzymes"/>
    <property type="match status" value="1"/>
</dbReference>
<reference evidence="2 3" key="1">
    <citation type="submission" date="2018-03" db="EMBL/GenBank/DDBJ databases">
        <authorList>
            <person name="Keele B.F."/>
        </authorList>
    </citation>
    <scope>NUCLEOTIDE SEQUENCE [LARGE SCALE GENOMIC DNA]</scope>
    <source>
        <strain evidence="2 3">YL28-9</strain>
    </source>
</reference>
<gene>
    <name evidence="2" type="ORF">C7T94_12790</name>
</gene>
<comment type="caution">
    <text evidence="2">The sequence shown here is derived from an EMBL/GenBank/DDBJ whole genome shotgun (WGS) entry which is preliminary data.</text>
</comment>
<proteinExistence type="predicted"/>
<evidence type="ECO:0000259" key="1">
    <source>
        <dbReference type="Pfam" id="PF12867"/>
    </source>
</evidence>
<dbReference type="Gene3D" id="1.20.120.450">
    <property type="entry name" value="dinb family like domain"/>
    <property type="match status" value="1"/>
</dbReference>
<name>A0A2T3HLY6_9SPHI</name>
<dbReference type="AlphaFoldDB" id="A0A2T3HLY6"/>
<evidence type="ECO:0000313" key="3">
    <source>
        <dbReference type="Proteomes" id="UP000240912"/>
    </source>
</evidence>